<keyword evidence="2" id="KW-1185">Reference proteome</keyword>
<dbReference type="InterPro" id="IPR023606">
    <property type="entry name" value="CoA-Trfase_III_dom_1_sf"/>
</dbReference>
<sequence length="375" mass="39951">MGKGPLSGLKIVEFAGIGPGPFCGMLLSDLGADVVRIDRKGGGRSSPADVTSRGRRSVALDLKSPDAIEAVLKLLETADGLIEGFRPGVMERLGLGPDVVLKRNPKLAYGRMTGWGQFGPYAKAAGHDMNYIAITGALHAIGTDEKPVPPLNLVGDFGGGALYLAFGLLAAVISARQTGQGQVIDCAMSDGAASLMAMFYGFKGAGIWKDERRANMLDGGAHFYDTYQCADGKWISIGSIEPQFYALLLEKTGITDPEFQNQMDRASWPSLRAKLADVLKQKTQAEWCAIMDATDICFAPVLTLEEAPKHPHNVERETFVTLEGVVQPAPAPRFSVTPGAIQGPPPKIGAHNDEALTEWGFSRIEVEALRAAGAL</sequence>
<dbReference type="InterPro" id="IPR003673">
    <property type="entry name" value="CoA-Trfase_fam_III"/>
</dbReference>
<dbReference type="PANTHER" id="PTHR48228:SF5">
    <property type="entry name" value="ALPHA-METHYLACYL-COA RACEMASE"/>
    <property type="match status" value="1"/>
</dbReference>
<dbReference type="GO" id="GO:0003824">
    <property type="term" value="F:catalytic activity"/>
    <property type="evidence" value="ECO:0007669"/>
    <property type="project" value="InterPro"/>
</dbReference>
<evidence type="ECO:0000313" key="2">
    <source>
        <dbReference type="Proteomes" id="UP000228945"/>
    </source>
</evidence>
<dbReference type="PANTHER" id="PTHR48228">
    <property type="entry name" value="SUCCINYL-COA--D-CITRAMALATE COA-TRANSFERASE"/>
    <property type="match status" value="1"/>
</dbReference>
<gene>
    <name evidence="1" type="ORF">CSW64_11710</name>
</gene>
<evidence type="ECO:0000313" key="1">
    <source>
        <dbReference type="EMBL" id="ATQ43027.1"/>
    </source>
</evidence>
<proteinExistence type="predicted"/>
<dbReference type="SUPFAM" id="SSF89796">
    <property type="entry name" value="CoA-transferase family III (CaiB/BaiF)"/>
    <property type="match status" value="1"/>
</dbReference>
<reference evidence="1 2" key="1">
    <citation type="submission" date="2017-10" db="EMBL/GenBank/DDBJ databases">
        <title>Genome sequence of Caulobacter mirabilis FWC38.</title>
        <authorList>
            <person name="Fiebig A."/>
            <person name="Crosson S."/>
        </authorList>
    </citation>
    <scope>NUCLEOTIDE SEQUENCE [LARGE SCALE GENOMIC DNA]</scope>
    <source>
        <strain evidence="1 2">FWC 38</strain>
    </source>
</reference>
<dbReference type="AlphaFoldDB" id="A0A2D2AYM3"/>
<dbReference type="InterPro" id="IPR050509">
    <property type="entry name" value="CoA-transferase_III"/>
</dbReference>
<dbReference type="Gene3D" id="3.30.1540.10">
    <property type="entry name" value="formyl-coa transferase, domain 3"/>
    <property type="match status" value="1"/>
</dbReference>
<dbReference type="EMBL" id="CP024201">
    <property type="protein sequence ID" value="ATQ43027.1"/>
    <property type="molecule type" value="Genomic_DNA"/>
</dbReference>
<dbReference type="Gene3D" id="3.40.50.10540">
    <property type="entry name" value="Crotonobetainyl-coa:carnitine coa-transferase, domain 1"/>
    <property type="match status" value="1"/>
</dbReference>
<dbReference type="Pfam" id="PF02515">
    <property type="entry name" value="CoA_transf_3"/>
    <property type="match status" value="1"/>
</dbReference>
<dbReference type="Proteomes" id="UP000228945">
    <property type="component" value="Chromosome"/>
</dbReference>
<name>A0A2D2AYM3_9CAUL</name>
<dbReference type="KEGG" id="cmb:CSW64_11710"/>
<dbReference type="RefSeq" id="WP_099622278.1">
    <property type="nucleotide sequence ID" value="NZ_CP024201.1"/>
</dbReference>
<organism evidence="1 2">
    <name type="scientific">Caulobacter mirabilis</name>
    <dbReference type="NCBI Taxonomy" id="69666"/>
    <lineage>
        <taxon>Bacteria</taxon>
        <taxon>Pseudomonadati</taxon>
        <taxon>Pseudomonadota</taxon>
        <taxon>Alphaproteobacteria</taxon>
        <taxon>Caulobacterales</taxon>
        <taxon>Caulobacteraceae</taxon>
        <taxon>Caulobacter</taxon>
    </lineage>
</organism>
<accession>A0A2D2AYM3</accession>
<dbReference type="InterPro" id="IPR044855">
    <property type="entry name" value="CoA-Trfase_III_dom3_sf"/>
</dbReference>
<dbReference type="OrthoDB" id="7488526at2"/>
<protein>
    <submittedName>
        <fullName evidence="1">Carnitine dehydratase</fullName>
    </submittedName>
</protein>